<dbReference type="OrthoDB" id="5243952at2"/>
<dbReference type="SMART" id="SM00387">
    <property type="entry name" value="HATPase_c"/>
    <property type="match status" value="1"/>
</dbReference>
<dbReference type="GO" id="GO:0005886">
    <property type="term" value="C:plasma membrane"/>
    <property type="evidence" value="ECO:0007669"/>
    <property type="project" value="UniProtKB-SubCell"/>
</dbReference>
<dbReference type="SUPFAM" id="SSF55874">
    <property type="entry name" value="ATPase domain of HSP90 chaperone/DNA topoisomerase II/histidine kinase"/>
    <property type="match status" value="1"/>
</dbReference>
<dbReference type="PANTHER" id="PTHR24421">
    <property type="entry name" value="NITRATE/NITRITE SENSOR PROTEIN NARX-RELATED"/>
    <property type="match status" value="1"/>
</dbReference>
<keyword evidence="8 9" id="KW-0472">Membrane</keyword>
<evidence type="ECO:0000256" key="2">
    <source>
        <dbReference type="ARBA" id="ARBA00022475"/>
    </source>
</evidence>
<dbReference type="InterPro" id="IPR036890">
    <property type="entry name" value="HATPase_C_sf"/>
</dbReference>
<dbReference type="GO" id="GO:0000160">
    <property type="term" value="P:phosphorelay signal transduction system"/>
    <property type="evidence" value="ECO:0007669"/>
    <property type="project" value="UniProtKB-KW"/>
</dbReference>
<organism evidence="11 12">
    <name type="scientific">Mycobacterium scrofulaceum</name>
    <dbReference type="NCBI Taxonomy" id="1783"/>
    <lineage>
        <taxon>Bacteria</taxon>
        <taxon>Bacillati</taxon>
        <taxon>Actinomycetota</taxon>
        <taxon>Actinomycetes</taxon>
        <taxon>Mycobacteriales</taxon>
        <taxon>Mycobacteriaceae</taxon>
        <taxon>Mycobacterium</taxon>
    </lineage>
</organism>
<comment type="caution">
    <text evidence="11">The sequence shown here is derived from an EMBL/GenBank/DDBJ whole genome shotgun (WGS) entry which is preliminary data.</text>
</comment>
<evidence type="ECO:0000259" key="10">
    <source>
        <dbReference type="SMART" id="SM00387"/>
    </source>
</evidence>
<feature type="domain" description="Histidine kinase/HSP90-like ATPase" evidence="10">
    <location>
        <begin position="338"/>
        <end position="433"/>
    </location>
</feature>
<dbReference type="STRING" id="1783.BST44_04445"/>
<keyword evidence="4 9" id="KW-0812">Transmembrane</keyword>
<dbReference type="PANTHER" id="PTHR24421:SF37">
    <property type="entry name" value="SENSOR HISTIDINE KINASE NARS"/>
    <property type="match status" value="1"/>
</dbReference>
<dbReference type="EMBL" id="MVIJ01000004">
    <property type="protein sequence ID" value="ORB75386.1"/>
    <property type="molecule type" value="Genomic_DNA"/>
</dbReference>
<evidence type="ECO:0000256" key="3">
    <source>
        <dbReference type="ARBA" id="ARBA00022679"/>
    </source>
</evidence>
<gene>
    <name evidence="11" type="ORF">BST44_04445</name>
</gene>
<evidence type="ECO:0000256" key="8">
    <source>
        <dbReference type="ARBA" id="ARBA00023136"/>
    </source>
</evidence>
<dbReference type="GO" id="GO:0016301">
    <property type="term" value="F:kinase activity"/>
    <property type="evidence" value="ECO:0007669"/>
    <property type="project" value="UniProtKB-KW"/>
</dbReference>
<dbReference type="InterPro" id="IPR050482">
    <property type="entry name" value="Sensor_HK_TwoCompSys"/>
</dbReference>
<keyword evidence="3" id="KW-0808">Transferase</keyword>
<feature type="transmembrane region" description="Helical" evidence="9">
    <location>
        <begin position="125"/>
        <end position="146"/>
    </location>
</feature>
<evidence type="ECO:0000313" key="11">
    <source>
        <dbReference type="EMBL" id="ORB75386.1"/>
    </source>
</evidence>
<feature type="transmembrane region" description="Helical" evidence="9">
    <location>
        <begin position="190"/>
        <end position="208"/>
    </location>
</feature>
<evidence type="ECO:0000256" key="4">
    <source>
        <dbReference type="ARBA" id="ARBA00022692"/>
    </source>
</evidence>
<dbReference type="Pfam" id="PF02518">
    <property type="entry name" value="HATPase_c"/>
    <property type="match status" value="1"/>
</dbReference>
<evidence type="ECO:0000313" key="12">
    <source>
        <dbReference type="Proteomes" id="UP000192601"/>
    </source>
</evidence>
<dbReference type="AlphaFoldDB" id="A0A1X0KJB3"/>
<proteinExistence type="predicted"/>
<dbReference type="InterPro" id="IPR003594">
    <property type="entry name" value="HATPase_dom"/>
</dbReference>
<feature type="transmembrane region" description="Helical" evidence="9">
    <location>
        <begin position="100"/>
        <end position="119"/>
    </location>
</feature>
<accession>A0A1X0KJB3</accession>
<reference evidence="11 12" key="1">
    <citation type="submission" date="2017-02" db="EMBL/GenBank/DDBJ databases">
        <title>The new phylogeny of genus Mycobacterium.</title>
        <authorList>
            <person name="Tortoli E."/>
            <person name="Trovato A."/>
            <person name="Cirillo D.M."/>
        </authorList>
    </citation>
    <scope>NUCLEOTIDE SEQUENCE [LARGE SCALE GENOMIC DNA]</scope>
    <source>
        <strain evidence="11 12">DSM 43992</strain>
    </source>
</reference>
<comment type="subcellular location">
    <subcellularLocation>
        <location evidence="1">Cell membrane</location>
        <topology evidence="1">Multi-pass membrane protein</topology>
    </subcellularLocation>
</comment>
<dbReference type="CDD" id="cd16917">
    <property type="entry name" value="HATPase_UhpB-NarQ-NarX-like"/>
    <property type="match status" value="1"/>
</dbReference>
<feature type="transmembrane region" description="Helical" evidence="9">
    <location>
        <begin position="67"/>
        <end position="88"/>
    </location>
</feature>
<dbReference type="Gene3D" id="3.30.565.10">
    <property type="entry name" value="Histidine kinase-like ATPase, C-terminal domain"/>
    <property type="match status" value="1"/>
</dbReference>
<evidence type="ECO:0000256" key="7">
    <source>
        <dbReference type="ARBA" id="ARBA00023012"/>
    </source>
</evidence>
<evidence type="ECO:0000256" key="6">
    <source>
        <dbReference type="ARBA" id="ARBA00022989"/>
    </source>
</evidence>
<keyword evidence="12" id="KW-1185">Reference proteome</keyword>
<protein>
    <submittedName>
        <fullName evidence="11">Histidine kinase</fullName>
    </submittedName>
</protein>
<keyword evidence="7" id="KW-0902">Two-component regulatory system</keyword>
<keyword evidence="2" id="KW-1003">Cell membrane</keyword>
<evidence type="ECO:0000256" key="1">
    <source>
        <dbReference type="ARBA" id="ARBA00004651"/>
    </source>
</evidence>
<evidence type="ECO:0000256" key="5">
    <source>
        <dbReference type="ARBA" id="ARBA00022777"/>
    </source>
</evidence>
<dbReference type="Proteomes" id="UP000192601">
    <property type="component" value="Unassembled WGS sequence"/>
</dbReference>
<feature type="transmembrane region" description="Helical" evidence="9">
    <location>
        <begin position="153"/>
        <end position="170"/>
    </location>
</feature>
<name>A0A1X0KJB3_MYCSC</name>
<sequence length="433" mass="46649">MRLGGRCPDGTAGDEYCVRVAVASDAELGRVRRAHQLRSYRVASVLRLGVVGLMVAAMVVGTPKREWAQQTALVAGYGIVALCALALATPRLRQRFGPRSWATVGRLEPFAFTMIDVAALTGFQLLSAVGIYPYLIMVLLPVLVGFDVSSRRAAGVLAFTLVGFTVAGVHDHLLVVRDQLLMDSLNWSDTVFLVGLYTFLCATAFVIVRTEERHVRSVAGLSALREELLAQTMTASDAEQRRISESIHDGPLQDILVVRQELVELGAALPDDDDRIRRALAGLQTASERLRQATFELHPAVLEQVGLAAAVQQLATFSAQRSGIEITTDIDYPTRGDIDPVVFGVVRELLSNVVQHSRARSASVMLGITGDTCVLHVVDDGVGFNDEAVARRLGEGHIGLASHRARVEAAGGTFVILDSTVGTHICVELPIAK</sequence>
<evidence type="ECO:0000256" key="9">
    <source>
        <dbReference type="SAM" id="Phobius"/>
    </source>
</evidence>
<keyword evidence="6 9" id="KW-1133">Transmembrane helix</keyword>
<feature type="transmembrane region" description="Helical" evidence="9">
    <location>
        <begin position="40"/>
        <end position="61"/>
    </location>
</feature>
<keyword evidence="5 11" id="KW-0418">Kinase</keyword>